<dbReference type="Proteomes" id="UP000078292">
    <property type="component" value="Unassembled WGS sequence"/>
</dbReference>
<organism evidence="6 7">
    <name type="scientific">Enteractinococcus helveticum</name>
    <dbReference type="NCBI Taxonomy" id="1837282"/>
    <lineage>
        <taxon>Bacteria</taxon>
        <taxon>Bacillati</taxon>
        <taxon>Actinomycetota</taxon>
        <taxon>Actinomycetes</taxon>
        <taxon>Micrococcales</taxon>
        <taxon>Micrococcaceae</taxon>
    </lineage>
</organism>
<dbReference type="STRING" id="1837282.A6F49_07490"/>
<dbReference type="RefSeq" id="WP_043057215.1">
    <property type="nucleotide sequence ID" value="NZ_DYXC01000054.1"/>
</dbReference>
<dbReference type="EMBL" id="LXEY01000014">
    <property type="protein sequence ID" value="OAV62128.1"/>
    <property type="molecule type" value="Genomic_DNA"/>
</dbReference>
<dbReference type="GO" id="GO:0003700">
    <property type="term" value="F:DNA-binding transcription factor activity"/>
    <property type="evidence" value="ECO:0007669"/>
    <property type="project" value="InterPro"/>
</dbReference>
<gene>
    <name evidence="6" type="ORF">A6F49_07490</name>
    <name evidence="5" type="ORF">K8V32_04010</name>
</gene>
<evidence type="ECO:0000313" key="6">
    <source>
        <dbReference type="EMBL" id="OAV62128.1"/>
    </source>
</evidence>
<dbReference type="OrthoDB" id="9799345at2"/>
<dbReference type="Proteomes" id="UP000703315">
    <property type="component" value="Unassembled WGS sequence"/>
</dbReference>
<dbReference type="SUPFAM" id="SSF46689">
    <property type="entry name" value="Homeodomain-like"/>
    <property type="match status" value="1"/>
</dbReference>
<protein>
    <submittedName>
        <fullName evidence="5">Helix-turn-helix domain-containing protein</fullName>
    </submittedName>
</protein>
<dbReference type="Gene3D" id="1.10.10.60">
    <property type="entry name" value="Homeodomain-like"/>
    <property type="match status" value="1"/>
</dbReference>
<evidence type="ECO:0000256" key="3">
    <source>
        <dbReference type="ARBA" id="ARBA00023163"/>
    </source>
</evidence>
<dbReference type="InterPro" id="IPR009057">
    <property type="entry name" value="Homeodomain-like_sf"/>
</dbReference>
<reference evidence="5" key="2">
    <citation type="journal article" date="2021" name="PeerJ">
        <title>Extensive microbial diversity within the chicken gut microbiome revealed by metagenomics and culture.</title>
        <authorList>
            <person name="Gilroy R."/>
            <person name="Ravi A."/>
            <person name="Getino M."/>
            <person name="Pursley I."/>
            <person name="Horton D.L."/>
            <person name="Alikhan N.F."/>
            <person name="Baker D."/>
            <person name="Gharbi K."/>
            <person name="Hall N."/>
            <person name="Watson M."/>
            <person name="Adriaenssens E.M."/>
            <person name="Foster-Nyarko E."/>
            <person name="Jarju S."/>
            <person name="Secka A."/>
            <person name="Antonio M."/>
            <person name="Oren A."/>
            <person name="Chaudhuri R.R."/>
            <person name="La Ragione R."/>
            <person name="Hildebrand F."/>
            <person name="Pallen M.J."/>
        </authorList>
    </citation>
    <scope>NUCLEOTIDE SEQUENCE</scope>
    <source>
        <strain evidence="5">ChiHjej13B12-14962</strain>
    </source>
</reference>
<evidence type="ECO:0000259" key="4">
    <source>
        <dbReference type="PROSITE" id="PS01124"/>
    </source>
</evidence>
<dbReference type="PROSITE" id="PS01124">
    <property type="entry name" value="HTH_ARAC_FAMILY_2"/>
    <property type="match status" value="1"/>
</dbReference>
<dbReference type="AlphaFoldDB" id="A0A1B7M153"/>
<sequence>MQQQQQDAAVQLNSAPVRDQDYWTWAQNAQASFPNIELSTPDRQAFRAGQHHVSLGGVELFDMYTGPHTVTQSKVVPIAEHEALCKLSLQFSGTTVLTQDGRECLLQPGDLALYVAHRPYTLDYAQDQRSLIIQFPQELLHLVQNQISQVTAVPISDESGLGKVAVPLFKQLALNLHILQGPHALQLVRSALEMLVTVLFAAARNHDDLQEDNPLFQQAVAFIDDHLHDPQLGPQMIADHFYVSLRQLHGKFSEEHQTVSAYIRNERVRRIRDDLANPAYRDETVQSISSRYGLTDASHVSKLFKQTYGETPSGYRNSIFSV</sequence>
<reference evidence="5" key="3">
    <citation type="submission" date="2021-09" db="EMBL/GenBank/DDBJ databases">
        <authorList>
            <person name="Gilroy R."/>
        </authorList>
    </citation>
    <scope>NUCLEOTIDE SEQUENCE</scope>
    <source>
        <strain evidence="5">ChiHjej13B12-14962</strain>
    </source>
</reference>
<evidence type="ECO:0000313" key="5">
    <source>
        <dbReference type="EMBL" id="HJF13953.1"/>
    </source>
</evidence>
<dbReference type="InterPro" id="IPR050204">
    <property type="entry name" value="AraC_XylS_family_regulators"/>
</dbReference>
<evidence type="ECO:0000313" key="7">
    <source>
        <dbReference type="Proteomes" id="UP000078292"/>
    </source>
</evidence>
<dbReference type="Pfam" id="PF12833">
    <property type="entry name" value="HTH_18"/>
    <property type="match status" value="1"/>
</dbReference>
<keyword evidence="1" id="KW-0805">Transcription regulation</keyword>
<proteinExistence type="predicted"/>
<dbReference type="SMART" id="SM00342">
    <property type="entry name" value="HTH_ARAC"/>
    <property type="match status" value="1"/>
</dbReference>
<dbReference type="EMBL" id="DYXC01000054">
    <property type="protein sequence ID" value="HJF13953.1"/>
    <property type="molecule type" value="Genomic_DNA"/>
</dbReference>
<dbReference type="InterPro" id="IPR018060">
    <property type="entry name" value="HTH_AraC"/>
</dbReference>
<feature type="domain" description="HTH araC/xylS-type" evidence="4">
    <location>
        <begin position="217"/>
        <end position="318"/>
    </location>
</feature>
<reference evidence="6 7" key="1">
    <citation type="submission" date="2016-04" db="EMBL/GenBank/DDBJ databases">
        <title>First whole genome shotgun sequence of the bacterium Enteractinococcus sp. strain UASWS1574.</title>
        <authorList>
            <person name="Crovadore J."/>
            <person name="Chablais R."/>
            <person name="Lefort F."/>
        </authorList>
    </citation>
    <scope>NUCLEOTIDE SEQUENCE [LARGE SCALE GENOMIC DNA]</scope>
    <source>
        <strain evidence="6 7">UASWS1574</strain>
    </source>
</reference>
<keyword evidence="2" id="KW-0238">DNA-binding</keyword>
<dbReference type="InterPro" id="IPR035418">
    <property type="entry name" value="AraC-bd_2"/>
</dbReference>
<dbReference type="PANTHER" id="PTHR46796:SF10">
    <property type="entry name" value="TRANSCRIPTIONAL ACTIVATOR FEAR"/>
    <property type="match status" value="1"/>
</dbReference>
<evidence type="ECO:0000256" key="2">
    <source>
        <dbReference type="ARBA" id="ARBA00023125"/>
    </source>
</evidence>
<dbReference type="PANTHER" id="PTHR46796">
    <property type="entry name" value="HTH-TYPE TRANSCRIPTIONAL ACTIVATOR RHAS-RELATED"/>
    <property type="match status" value="1"/>
</dbReference>
<dbReference type="GO" id="GO:0043565">
    <property type="term" value="F:sequence-specific DNA binding"/>
    <property type="evidence" value="ECO:0007669"/>
    <property type="project" value="InterPro"/>
</dbReference>
<accession>A0A1B7M153</accession>
<keyword evidence="7" id="KW-1185">Reference proteome</keyword>
<comment type="caution">
    <text evidence="6">The sequence shown here is derived from an EMBL/GenBank/DDBJ whole genome shotgun (WGS) entry which is preliminary data.</text>
</comment>
<name>A0A1B7M153_9MICC</name>
<dbReference type="Pfam" id="PF14525">
    <property type="entry name" value="AraC_binding_2"/>
    <property type="match status" value="1"/>
</dbReference>
<evidence type="ECO:0000256" key="1">
    <source>
        <dbReference type="ARBA" id="ARBA00023015"/>
    </source>
</evidence>
<keyword evidence="3" id="KW-0804">Transcription</keyword>